<gene>
    <name evidence="1" type="ORF">Glove_326g20</name>
</gene>
<dbReference type="Pfam" id="PF08238">
    <property type="entry name" value="Sel1"/>
    <property type="match status" value="2"/>
</dbReference>
<dbReference type="EMBL" id="PQFF01000298">
    <property type="protein sequence ID" value="RHZ64144.1"/>
    <property type="molecule type" value="Genomic_DNA"/>
</dbReference>
<reference evidence="1 2" key="1">
    <citation type="submission" date="2018-08" db="EMBL/GenBank/DDBJ databases">
        <title>Genome and evolution of the arbuscular mycorrhizal fungus Diversispora epigaea (formerly Glomus versiforme) and its bacterial endosymbionts.</title>
        <authorList>
            <person name="Sun X."/>
            <person name="Fei Z."/>
            <person name="Harrison M."/>
        </authorList>
    </citation>
    <scope>NUCLEOTIDE SEQUENCE [LARGE SCALE GENOMIC DNA]</scope>
    <source>
        <strain evidence="1 2">IT104</strain>
    </source>
</reference>
<dbReference type="Gene3D" id="1.25.40.10">
    <property type="entry name" value="Tetratricopeptide repeat domain"/>
    <property type="match status" value="1"/>
</dbReference>
<dbReference type="InterPro" id="IPR006597">
    <property type="entry name" value="Sel1-like"/>
</dbReference>
<dbReference type="Proteomes" id="UP000266861">
    <property type="component" value="Unassembled WGS sequence"/>
</dbReference>
<dbReference type="OrthoDB" id="272077at2759"/>
<evidence type="ECO:0000313" key="2">
    <source>
        <dbReference type="Proteomes" id="UP000266861"/>
    </source>
</evidence>
<comment type="caution">
    <text evidence="1">The sequence shown here is derived from an EMBL/GenBank/DDBJ whole genome shotgun (WGS) entry which is preliminary data.</text>
</comment>
<proteinExistence type="predicted"/>
<sequence>MENISNLAVLEISRREKTKGEVKAFHSDGQNCLCHCYRNGIGITKDSEGGNSYGQFNLGYCYEIGIEATKDEEKAFQCYLKSAKEDKFKQYFIK</sequence>
<dbReference type="AlphaFoldDB" id="A0A397HS38"/>
<name>A0A397HS38_9GLOM</name>
<keyword evidence="2" id="KW-1185">Reference proteome</keyword>
<dbReference type="InterPro" id="IPR011990">
    <property type="entry name" value="TPR-like_helical_dom_sf"/>
</dbReference>
<accession>A0A397HS38</accession>
<dbReference type="SMART" id="SM00671">
    <property type="entry name" value="SEL1"/>
    <property type="match status" value="1"/>
</dbReference>
<protein>
    <submittedName>
        <fullName evidence="1">Uncharacterized protein</fullName>
    </submittedName>
</protein>
<dbReference type="SUPFAM" id="SSF81901">
    <property type="entry name" value="HCP-like"/>
    <property type="match status" value="1"/>
</dbReference>
<organism evidence="1 2">
    <name type="scientific">Diversispora epigaea</name>
    <dbReference type="NCBI Taxonomy" id="1348612"/>
    <lineage>
        <taxon>Eukaryota</taxon>
        <taxon>Fungi</taxon>
        <taxon>Fungi incertae sedis</taxon>
        <taxon>Mucoromycota</taxon>
        <taxon>Glomeromycotina</taxon>
        <taxon>Glomeromycetes</taxon>
        <taxon>Diversisporales</taxon>
        <taxon>Diversisporaceae</taxon>
        <taxon>Diversispora</taxon>
    </lineage>
</organism>
<evidence type="ECO:0000313" key="1">
    <source>
        <dbReference type="EMBL" id="RHZ64144.1"/>
    </source>
</evidence>